<dbReference type="EMBL" id="CP048261">
    <property type="protein sequence ID" value="QST82408.1"/>
    <property type="molecule type" value="Genomic_DNA"/>
</dbReference>
<accession>A0A8A1URA2</accession>
<reference evidence="1" key="2">
    <citation type="submission" date="2020-01" db="EMBL/GenBank/DDBJ databases">
        <authorList>
            <person name="Algora L."/>
            <person name="Schniete J.K."/>
            <person name="MacFadyen A."/>
            <person name="Hoskisson P.A."/>
            <person name="Hunter I.S."/>
            <person name="Herron P.R."/>
        </authorList>
    </citation>
    <scope>NUCLEOTIDE SEQUENCE</scope>
    <source>
        <strain evidence="1">ATCC 10970</strain>
    </source>
</reference>
<sequence>MSDAVEGGLTESAAVVLGLGRAPVRSSQHTTDQSRIMLRRTAECLPVTPAADE</sequence>
<dbReference type="AlphaFoldDB" id="A0A8A1URA2"/>
<organism evidence="1 2">
    <name type="scientific">Streptomyces rimosus subsp. rimosus (strain ATCC 10970 / DSM 40260 / JCM 4667 / NRRL 2234)</name>
    <dbReference type="NCBI Taxonomy" id="1265868"/>
    <lineage>
        <taxon>Bacteria</taxon>
        <taxon>Bacillati</taxon>
        <taxon>Actinomycetota</taxon>
        <taxon>Actinomycetes</taxon>
        <taxon>Kitasatosporales</taxon>
        <taxon>Streptomycetaceae</taxon>
        <taxon>Streptomyces</taxon>
    </lineage>
</organism>
<dbReference type="Proteomes" id="UP000011074">
    <property type="component" value="Chromosome"/>
</dbReference>
<reference evidence="1" key="1">
    <citation type="submission" date="2012-12" db="EMBL/GenBank/DDBJ databases">
        <authorList>
            <person name="Pethick F.E."/>
            <person name="MacFadyen A.C."/>
            <person name="Tang Z."/>
            <person name="Sangal V."/>
            <person name="Tze-Tze L."/>
            <person name="Chu J."/>
            <person name="Guo M."/>
            <person name="Kirby R."/>
            <person name="Hoskisson P.A."/>
            <person name="Herron P.R."/>
            <person name="Hunter I.S."/>
        </authorList>
    </citation>
    <scope>NUCLEOTIDE SEQUENCE</scope>
    <source>
        <strain evidence="1">ATCC 10970</strain>
    </source>
</reference>
<dbReference type="GeneID" id="66856611"/>
<proteinExistence type="predicted"/>
<reference evidence="1" key="3">
    <citation type="journal article" date="2021" name="bioRxiv">
        <title>Bilateral symmetry of linear streptomycete chromosomes.</title>
        <authorList>
            <person name="Algora-Gallardo L."/>
            <person name="Schniete J.K."/>
            <person name="Mark D.R."/>
            <person name="Hunter I.S."/>
            <person name="Herron P.R."/>
        </authorList>
    </citation>
    <scope>NUCLEOTIDE SEQUENCE</scope>
    <source>
        <strain evidence="1">ATCC 10970</strain>
    </source>
</reference>
<gene>
    <name evidence="1" type="ORF">SRIM_021605</name>
</gene>
<name>A0A8A1URA2_STRR1</name>
<protein>
    <submittedName>
        <fullName evidence="1">Uncharacterized protein</fullName>
    </submittedName>
</protein>
<evidence type="ECO:0000313" key="2">
    <source>
        <dbReference type="Proteomes" id="UP000011074"/>
    </source>
</evidence>
<evidence type="ECO:0000313" key="1">
    <source>
        <dbReference type="EMBL" id="QST82408.1"/>
    </source>
</evidence>
<dbReference type="RefSeq" id="WP_156100298.1">
    <property type="nucleotide sequence ID" value="NZ_CP048261.1"/>
</dbReference>